<dbReference type="InterPro" id="IPR036770">
    <property type="entry name" value="Ankyrin_rpt-contain_sf"/>
</dbReference>
<reference evidence="5" key="2">
    <citation type="journal article" date="2020" name="Int. J. Syst. Evol. Microbiol.">
        <title>Genomic insights into a novel species Rhodoferax aquaticus sp. nov., isolated from freshwater.</title>
        <authorList>
            <person name="Li T."/>
            <person name="Zhuo Y."/>
            <person name="Jin C.Z."/>
            <person name="Wu X."/>
            <person name="Ko S.R."/>
            <person name="Jin F.J."/>
            <person name="Ahn C.Y."/>
            <person name="Oh H.M."/>
            <person name="Lee H.G."/>
            <person name="Jin L."/>
        </authorList>
    </citation>
    <scope>NUCLEOTIDE SEQUENCE [LARGE SCALE GENOMIC DNA]</scope>
    <source>
        <strain evidence="5">Gr-4</strain>
    </source>
</reference>
<sequence>MSTPGSTRLARTLPFALLVAGVTWLPLSQAQVAPTAAEIAAYRGLHAAAARGDVAALTQLLSAKADINPRDAYGRTPLHVATFAKQRAAVRTLIQAGADTGALENDRYDAVTIAAVADDEETLRTLLSLGASAKLVTSRFEGTALIAAAHLGHDGVVRQLIAAGAPLDHVNNLHWTATIESIVLGNGGARHQATLRALVEAGANLQLTDRHGKTPLDLARSYGYPEMVRLLEKR</sequence>
<evidence type="ECO:0000256" key="2">
    <source>
        <dbReference type="ARBA" id="ARBA00023043"/>
    </source>
</evidence>
<dbReference type="EMBL" id="CP036282">
    <property type="protein sequence ID" value="QDL55975.1"/>
    <property type="molecule type" value="Genomic_DNA"/>
</dbReference>
<organism evidence="4 5">
    <name type="scientific">Rhodoferax aquaticus</name>
    <dbReference type="NCBI Taxonomy" id="2527691"/>
    <lineage>
        <taxon>Bacteria</taxon>
        <taxon>Pseudomonadati</taxon>
        <taxon>Pseudomonadota</taxon>
        <taxon>Betaproteobacteria</taxon>
        <taxon>Burkholderiales</taxon>
        <taxon>Comamonadaceae</taxon>
        <taxon>Rhodoferax</taxon>
    </lineage>
</organism>
<reference evidence="5" key="1">
    <citation type="submission" date="2019-02" db="EMBL/GenBank/DDBJ databases">
        <title>Complete genome sequence of Rhodoferax sp. Gr-4.</title>
        <authorList>
            <person name="Jin L."/>
        </authorList>
    </citation>
    <scope>NUCLEOTIDE SEQUENCE [LARGE SCALE GENOMIC DNA]</scope>
    <source>
        <strain evidence="5">Gr-4</strain>
    </source>
</reference>
<dbReference type="Pfam" id="PF12796">
    <property type="entry name" value="Ank_2"/>
    <property type="match status" value="2"/>
</dbReference>
<accession>A0A515ETG7</accession>
<gene>
    <name evidence="4" type="ORF">EXZ61_18325</name>
</gene>
<dbReference type="RefSeq" id="WP_142813144.1">
    <property type="nucleotide sequence ID" value="NZ_CP036282.1"/>
</dbReference>
<dbReference type="PROSITE" id="PS50088">
    <property type="entry name" value="ANK_REPEAT"/>
    <property type="match status" value="3"/>
</dbReference>
<dbReference type="GO" id="GO:0085020">
    <property type="term" value="P:protein K6-linked ubiquitination"/>
    <property type="evidence" value="ECO:0007669"/>
    <property type="project" value="TreeGrafter"/>
</dbReference>
<evidence type="ECO:0000256" key="3">
    <source>
        <dbReference type="PROSITE-ProRule" id="PRU00023"/>
    </source>
</evidence>
<feature type="repeat" description="ANK" evidence="3">
    <location>
        <begin position="73"/>
        <end position="105"/>
    </location>
</feature>
<dbReference type="SMART" id="SM00248">
    <property type="entry name" value="ANK"/>
    <property type="match status" value="4"/>
</dbReference>
<dbReference type="Gene3D" id="1.25.40.20">
    <property type="entry name" value="Ankyrin repeat-containing domain"/>
    <property type="match status" value="1"/>
</dbReference>
<evidence type="ECO:0000313" key="5">
    <source>
        <dbReference type="Proteomes" id="UP000317365"/>
    </source>
</evidence>
<name>A0A515ETG7_9BURK</name>
<feature type="repeat" description="ANK" evidence="3">
    <location>
        <begin position="40"/>
        <end position="72"/>
    </location>
</feature>
<dbReference type="SUPFAM" id="SSF48403">
    <property type="entry name" value="Ankyrin repeat"/>
    <property type="match status" value="1"/>
</dbReference>
<protein>
    <submittedName>
        <fullName evidence="4">Ankyrin repeat domain-containing protein</fullName>
    </submittedName>
</protein>
<dbReference type="AlphaFoldDB" id="A0A515ETG7"/>
<proteinExistence type="predicted"/>
<feature type="repeat" description="ANK" evidence="3">
    <location>
        <begin position="211"/>
        <end position="234"/>
    </location>
</feature>
<dbReference type="KEGG" id="rhg:EXZ61_18325"/>
<keyword evidence="5" id="KW-1185">Reference proteome</keyword>
<evidence type="ECO:0000256" key="1">
    <source>
        <dbReference type="ARBA" id="ARBA00022737"/>
    </source>
</evidence>
<evidence type="ECO:0000313" key="4">
    <source>
        <dbReference type="EMBL" id="QDL55975.1"/>
    </source>
</evidence>
<keyword evidence="1" id="KW-0677">Repeat</keyword>
<dbReference type="GO" id="GO:0004842">
    <property type="term" value="F:ubiquitin-protein transferase activity"/>
    <property type="evidence" value="ECO:0007669"/>
    <property type="project" value="TreeGrafter"/>
</dbReference>
<dbReference type="PANTHER" id="PTHR24171">
    <property type="entry name" value="ANKYRIN REPEAT DOMAIN-CONTAINING PROTEIN 39-RELATED"/>
    <property type="match status" value="1"/>
</dbReference>
<keyword evidence="2 3" id="KW-0040">ANK repeat</keyword>
<dbReference type="InterPro" id="IPR002110">
    <property type="entry name" value="Ankyrin_rpt"/>
</dbReference>
<dbReference type="PROSITE" id="PS50297">
    <property type="entry name" value="ANK_REP_REGION"/>
    <property type="match status" value="2"/>
</dbReference>
<dbReference type="PANTHER" id="PTHR24171:SF8">
    <property type="entry name" value="BRCA1-ASSOCIATED RING DOMAIN PROTEIN 1"/>
    <property type="match status" value="1"/>
</dbReference>
<dbReference type="Proteomes" id="UP000317365">
    <property type="component" value="Chromosome"/>
</dbReference>